<dbReference type="Proteomes" id="UP001218188">
    <property type="component" value="Unassembled WGS sequence"/>
</dbReference>
<comment type="caution">
    <text evidence="1">The sequence shown here is derived from an EMBL/GenBank/DDBJ whole genome shotgun (WGS) entry which is preliminary data.</text>
</comment>
<dbReference type="AlphaFoldDB" id="A0AAD6S130"/>
<dbReference type="EMBL" id="JARJCM010000308">
    <property type="protein sequence ID" value="KAJ7019063.1"/>
    <property type="molecule type" value="Genomic_DNA"/>
</dbReference>
<sequence length="261" mass="29226">MLKNAAKYGVDFNTIDPSPELKGKVPLWKKTEINNTRECVCLRNRHGVHLVEDAMVILERLHDRTHVRVKDCTCEACVDDRLTKQCKNLDACVKAVEWKLSALLPKWDPRRCSPVNPRDAENEASGTFKPPTPVTSLTEGFRVLTRKLHPKIRTQSAAPTRHHSTPGTDQTVFIGTATARDGEGKVIAGGSIWYGPDNEKNVVLRVPEDQMQTARTADICSTLLAVQKAPRNQTLKIVNSKNTARIAMTRDLEKLEDRGWV</sequence>
<proteinExistence type="predicted"/>
<accession>A0AAD6S130</accession>
<reference evidence="1" key="1">
    <citation type="submission" date="2023-03" db="EMBL/GenBank/DDBJ databases">
        <title>Massive genome expansion in bonnet fungi (Mycena s.s.) driven by repeated elements and novel gene families across ecological guilds.</title>
        <authorList>
            <consortium name="Lawrence Berkeley National Laboratory"/>
            <person name="Harder C.B."/>
            <person name="Miyauchi S."/>
            <person name="Viragh M."/>
            <person name="Kuo A."/>
            <person name="Thoen E."/>
            <person name="Andreopoulos B."/>
            <person name="Lu D."/>
            <person name="Skrede I."/>
            <person name="Drula E."/>
            <person name="Henrissat B."/>
            <person name="Morin E."/>
            <person name="Kohler A."/>
            <person name="Barry K."/>
            <person name="LaButti K."/>
            <person name="Morin E."/>
            <person name="Salamov A."/>
            <person name="Lipzen A."/>
            <person name="Mereny Z."/>
            <person name="Hegedus B."/>
            <person name="Baldrian P."/>
            <person name="Stursova M."/>
            <person name="Weitz H."/>
            <person name="Taylor A."/>
            <person name="Grigoriev I.V."/>
            <person name="Nagy L.G."/>
            <person name="Martin F."/>
            <person name="Kauserud H."/>
        </authorList>
    </citation>
    <scope>NUCLEOTIDE SEQUENCE</scope>
    <source>
        <strain evidence="1">CBHHK200</strain>
    </source>
</reference>
<gene>
    <name evidence="1" type="ORF">C8F04DRAFT_976179</name>
</gene>
<evidence type="ECO:0008006" key="3">
    <source>
        <dbReference type="Google" id="ProtNLM"/>
    </source>
</evidence>
<evidence type="ECO:0000313" key="2">
    <source>
        <dbReference type="Proteomes" id="UP001218188"/>
    </source>
</evidence>
<keyword evidence="2" id="KW-1185">Reference proteome</keyword>
<evidence type="ECO:0000313" key="1">
    <source>
        <dbReference type="EMBL" id="KAJ7019063.1"/>
    </source>
</evidence>
<name>A0AAD6S130_9AGAR</name>
<organism evidence="1 2">
    <name type="scientific">Mycena alexandri</name>
    <dbReference type="NCBI Taxonomy" id="1745969"/>
    <lineage>
        <taxon>Eukaryota</taxon>
        <taxon>Fungi</taxon>
        <taxon>Dikarya</taxon>
        <taxon>Basidiomycota</taxon>
        <taxon>Agaricomycotina</taxon>
        <taxon>Agaricomycetes</taxon>
        <taxon>Agaricomycetidae</taxon>
        <taxon>Agaricales</taxon>
        <taxon>Marasmiineae</taxon>
        <taxon>Mycenaceae</taxon>
        <taxon>Mycena</taxon>
    </lineage>
</organism>
<protein>
    <recommendedName>
        <fullName evidence="3">RNase H type-1 domain-containing protein</fullName>
    </recommendedName>
</protein>